<dbReference type="Pfam" id="PF02996">
    <property type="entry name" value="Prefoldin"/>
    <property type="match status" value="1"/>
</dbReference>
<dbReference type="Gene3D" id="1.10.287.370">
    <property type="match status" value="1"/>
</dbReference>
<gene>
    <name evidence="5" type="ORF">UHOR_01663</name>
</gene>
<accession>I2G678</accession>
<sequence length="165" mass="18028">MGSKGQQVDLMSLDVQQLLEVKKQLETEVQHLTSSFGQLKAAQAKFKSCIDSVASVKPENKDKTTLIPLTSSLYVPGKLADSENVIVDVGTGYFVEKSTTDATKMYQEKVEFLTKNLEQLQETVLRQQENLQTTVEMIRMQKARAEQQAAASAQGRGAATAAASS</sequence>
<protein>
    <submittedName>
        <fullName evidence="5">Probable prefoldin subunit 5</fullName>
    </submittedName>
</protein>
<feature type="region of interest" description="Disordered" evidence="4">
    <location>
        <begin position="144"/>
        <end position="165"/>
    </location>
</feature>
<reference evidence="5 6" key="1">
    <citation type="journal article" date="2012" name="Plant Cell">
        <title>Genome comparison of barley and maize smut fungi reveals targeted loss of RNA silencing components and species-specific presence of transposable elements.</title>
        <authorList>
            <person name="Laurie J.D."/>
            <person name="Ali S."/>
            <person name="Linning R."/>
            <person name="Mannhaupt G."/>
            <person name="Wong P."/>
            <person name="Gueldener U."/>
            <person name="Muensterkoetter M."/>
            <person name="Moore R."/>
            <person name="Kahmann R."/>
            <person name="Bakkeren G."/>
            <person name="Schirawski J."/>
        </authorList>
    </citation>
    <scope>NUCLEOTIDE SEQUENCE [LARGE SCALE GENOMIC DNA]</scope>
    <source>
        <strain evidence="6">Uh4875-4</strain>
    </source>
</reference>
<dbReference type="InterPro" id="IPR004127">
    <property type="entry name" value="Prefoldin_subunit_alpha"/>
</dbReference>
<dbReference type="InterPro" id="IPR011599">
    <property type="entry name" value="PFD_alpha_archaea"/>
</dbReference>
<dbReference type="GO" id="GO:1990114">
    <property type="term" value="P:RNA polymerase II core complex assembly"/>
    <property type="evidence" value="ECO:0007669"/>
    <property type="project" value="TreeGrafter"/>
</dbReference>
<dbReference type="PANTHER" id="PTHR12674:SF2">
    <property type="entry name" value="PREFOLDIN SUBUNIT 5"/>
    <property type="match status" value="1"/>
</dbReference>
<dbReference type="FunFam" id="1.10.287.370:FF:000004">
    <property type="entry name" value="Probable prefoldin subunit 5"/>
    <property type="match status" value="1"/>
</dbReference>
<dbReference type="AlphaFoldDB" id="I2G678"/>
<feature type="compositionally biased region" description="Low complexity" evidence="4">
    <location>
        <begin position="146"/>
        <end position="165"/>
    </location>
</feature>
<comment type="caution">
    <text evidence="5">The sequence shown here is derived from an EMBL/GenBank/DDBJ whole genome shotgun (WGS) entry which is preliminary data.</text>
</comment>
<dbReference type="InterPro" id="IPR009053">
    <property type="entry name" value="Prefoldin"/>
</dbReference>
<dbReference type="SUPFAM" id="SSF46579">
    <property type="entry name" value="Prefoldin"/>
    <property type="match status" value="1"/>
</dbReference>
<dbReference type="GO" id="GO:1990113">
    <property type="term" value="P:RNA polymerase I assembly"/>
    <property type="evidence" value="ECO:0007669"/>
    <property type="project" value="TreeGrafter"/>
</dbReference>
<dbReference type="EMBL" id="CAGI01000194">
    <property type="protein sequence ID" value="CCF54671.1"/>
    <property type="molecule type" value="Genomic_DNA"/>
</dbReference>
<proteinExistence type="inferred from homology"/>
<dbReference type="GO" id="GO:0051082">
    <property type="term" value="F:unfolded protein binding"/>
    <property type="evidence" value="ECO:0007669"/>
    <property type="project" value="InterPro"/>
</dbReference>
<evidence type="ECO:0000256" key="1">
    <source>
        <dbReference type="ARBA" id="ARBA00010048"/>
    </source>
</evidence>
<dbReference type="HAMAP" id="MF_00308">
    <property type="entry name" value="PfdA"/>
    <property type="match status" value="1"/>
</dbReference>
<dbReference type="GO" id="GO:0016272">
    <property type="term" value="C:prefoldin complex"/>
    <property type="evidence" value="ECO:0007669"/>
    <property type="project" value="InterPro"/>
</dbReference>
<evidence type="ECO:0000256" key="2">
    <source>
        <dbReference type="ARBA" id="ARBA00023186"/>
    </source>
</evidence>
<dbReference type="OrthoDB" id="10267474at2759"/>
<name>I2G678_USTHO</name>
<dbReference type="eggNOG" id="KOG3048">
    <property type="taxonomic scope" value="Eukaryota"/>
</dbReference>
<keyword evidence="6" id="KW-1185">Reference proteome</keyword>
<evidence type="ECO:0000256" key="4">
    <source>
        <dbReference type="SAM" id="MobiDB-lite"/>
    </source>
</evidence>
<dbReference type="CDD" id="cd23157">
    <property type="entry name" value="Prefoldin_5"/>
    <property type="match status" value="1"/>
</dbReference>
<feature type="coiled-coil region" evidence="3">
    <location>
        <begin position="8"/>
        <end position="35"/>
    </location>
</feature>
<dbReference type="GO" id="GO:0005737">
    <property type="term" value="C:cytoplasm"/>
    <property type="evidence" value="ECO:0007669"/>
    <property type="project" value="TreeGrafter"/>
</dbReference>
<dbReference type="GO" id="GO:0006457">
    <property type="term" value="P:protein folding"/>
    <property type="evidence" value="ECO:0007669"/>
    <property type="project" value="InterPro"/>
</dbReference>
<dbReference type="GO" id="GO:1990115">
    <property type="term" value="P:RNA polymerase III assembly"/>
    <property type="evidence" value="ECO:0007669"/>
    <property type="project" value="TreeGrafter"/>
</dbReference>
<evidence type="ECO:0000313" key="5">
    <source>
        <dbReference type="EMBL" id="CCF54671.1"/>
    </source>
</evidence>
<evidence type="ECO:0000313" key="6">
    <source>
        <dbReference type="Proteomes" id="UP000006174"/>
    </source>
</evidence>
<keyword evidence="3" id="KW-0175">Coiled coil</keyword>
<comment type="similarity">
    <text evidence="1">Belongs to the prefoldin subunit alpha family.</text>
</comment>
<evidence type="ECO:0000256" key="3">
    <source>
        <dbReference type="SAM" id="Coils"/>
    </source>
</evidence>
<organism evidence="5 6">
    <name type="scientific">Ustilago hordei</name>
    <name type="common">Barley covered smut fungus</name>
    <dbReference type="NCBI Taxonomy" id="120017"/>
    <lineage>
        <taxon>Eukaryota</taxon>
        <taxon>Fungi</taxon>
        <taxon>Dikarya</taxon>
        <taxon>Basidiomycota</taxon>
        <taxon>Ustilaginomycotina</taxon>
        <taxon>Ustilaginomycetes</taxon>
        <taxon>Ustilaginales</taxon>
        <taxon>Ustilaginaceae</taxon>
        <taxon>Ustilago</taxon>
    </lineage>
</organism>
<dbReference type="PANTHER" id="PTHR12674">
    <property type="entry name" value="PREFOLDIN SUBUNIT 5"/>
    <property type="match status" value="1"/>
</dbReference>
<keyword evidence="2" id="KW-0143">Chaperone</keyword>
<dbReference type="STRING" id="1128400.I2G678"/>
<dbReference type="OMA" id="QAKFKAC"/>
<dbReference type="Proteomes" id="UP000006174">
    <property type="component" value="Unassembled WGS sequence"/>
</dbReference>
<dbReference type="HOGENOM" id="CLU_091867_0_2_1"/>
<dbReference type="NCBIfam" id="TIGR00293">
    <property type="entry name" value="prefoldin subunit alpha"/>
    <property type="match status" value="1"/>
</dbReference>